<evidence type="ECO:0000256" key="6">
    <source>
        <dbReference type="ARBA" id="ARBA00023004"/>
    </source>
</evidence>
<proteinExistence type="inferred from homology"/>
<evidence type="ECO:0000256" key="4">
    <source>
        <dbReference type="ARBA" id="ARBA00022723"/>
    </source>
</evidence>
<keyword evidence="9" id="KW-1185">Reference proteome</keyword>
<dbReference type="SUPFAM" id="SSF48264">
    <property type="entry name" value="Cytochrome P450"/>
    <property type="match status" value="1"/>
</dbReference>
<dbReference type="GO" id="GO:0016705">
    <property type="term" value="F:oxidoreductase activity, acting on paired donors, with incorporation or reduction of molecular oxygen"/>
    <property type="evidence" value="ECO:0007669"/>
    <property type="project" value="InterPro"/>
</dbReference>
<comment type="cofactor">
    <cofactor evidence="1">
        <name>heme</name>
        <dbReference type="ChEBI" id="CHEBI:30413"/>
    </cofactor>
</comment>
<dbReference type="AlphaFoldDB" id="A0A8X8WXU6"/>
<keyword evidence="5" id="KW-0560">Oxidoreductase</keyword>
<dbReference type="InterPro" id="IPR001128">
    <property type="entry name" value="Cyt_P450"/>
</dbReference>
<evidence type="ECO:0000256" key="2">
    <source>
        <dbReference type="ARBA" id="ARBA00010617"/>
    </source>
</evidence>
<evidence type="ECO:0000256" key="5">
    <source>
        <dbReference type="ARBA" id="ARBA00023002"/>
    </source>
</evidence>
<evidence type="ECO:0000313" key="9">
    <source>
        <dbReference type="Proteomes" id="UP000298416"/>
    </source>
</evidence>
<evidence type="ECO:0000256" key="3">
    <source>
        <dbReference type="ARBA" id="ARBA00022617"/>
    </source>
</evidence>
<dbReference type="PANTHER" id="PTHR47944">
    <property type="entry name" value="CYTOCHROME P450 98A9"/>
    <property type="match status" value="1"/>
</dbReference>
<dbReference type="GO" id="GO:0004497">
    <property type="term" value="F:monooxygenase activity"/>
    <property type="evidence" value="ECO:0007669"/>
    <property type="project" value="UniProtKB-KW"/>
</dbReference>
<evidence type="ECO:0000313" key="8">
    <source>
        <dbReference type="EMBL" id="KAG6403995.1"/>
    </source>
</evidence>
<dbReference type="Pfam" id="PF00067">
    <property type="entry name" value="p450"/>
    <property type="match status" value="1"/>
</dbReference>
<dbReference type="PANTHER" id="PTHR47944:SF18">
    <property type="entry name" value="FLAVONOID 3'-MONOOXYGENASE"/>
    <property type="match status" value="1"/>
</dbReference>
<comment type="similarity">
    <text evidence="2">Belongs to the cytochrome P450 family.</text>
</comment>
<evidence type="ECO:0000256" key="7">
    <source>
        <dbReference type="ARBA" id="ARBA00023033"/>
    </source>
</evidence>
<keyword evidence="4" id="KW-0479">Metal-binding</keyword>
<sequence>MQIMSSLSLILFTAALGFLIHTILSRRRAANSPPLPPGPRPWPIVGNLPQLGPKPHQSMAALALVHGPLLHLKMGFAHVVVAASAGVAQQFLKAHDANFSSRPPNAGAKHVAYNYQDMVFAPYGPRWRLFRKISALHLFSAKALDDFRHVRQEEVGILCRALAGAGQTPVRLGQMLNVCATNAISRVMMGKRVVGHHVGGGDEKAEEFKAMVLELMVLGGVFNIGDFIPALERFDLQGVVAKMKKLHTRFDNFLTAIVDDHKIDDQNKGHVDLLSTLISLKDGEDSLTDTEIKALLLVCHCYHPPYFTIVESYFF</sequence>
<protein>
    <recommendedName>
        <fullName evidence="10">Flavonoid 3'-monooxygenase</fullName>
    </recommendedName>
</protein>
<reference evidence="8" key="2">
    <citation type="submission" date="2020-08" db="EMBL/GenBank/DDBJ databases">
        <title>Plant Genome Project.</title>
        <authorList>
            <person name="Zhang R.-G."/>
        </authorList>
    </citation>
    <scope>NUCLEOTIDE SEQUENCE</scope>
    <source>
        <strain evidence="8">Huo1</strain>
        <tissue evidence="8">Leaf</tissue>
    </source>
</reference>
<dbReference type="InterPro" id="IPR036396">
    <property type="entry name" value="Cyt_P450_sf"/>
</dbReference>
<evidence type="ECO:0000256" key="1">
    <source>
        <dbReference type="ARBA" id="ARBA00001971"/>
    </source>
</evidence>
<accession>A0A8X8WXU6</accession>
<keyword evidence="7" id="KW-0503">Monooxygenase</keyword>
<dbReference type="GO" id="GO:0020037">
    <property type="term" value="F:heme binding"/>
    <property type="evidence" value="ECO:0007669"/>
    <property type="project" value="InterPro"/>
</dbReference>
<gene>
    <name evidence="8" type="ORF">SASPL_136229</name>
</gene>
<name>A0A8X8WXU6_SALSN</name>
<evidence type="ECO:0008006" key="10">
    <source>
        <dbReference type="Google" id="ProtNLM"/>
    </source>
</evidence>
<keyword evidence="6" id="KW-0408">Iron</keyword>
<reference evidence="8" key="1">
    <citation type="submission" date="2018-01" db="EMBL/GenBank/DDBJ databases">
        <authorList>
            <person name="Mao J.F."/>
        </authorList>
    </citation>
    <scope>NUCLEOTIDE SEQUENCE</scope>
    <source>
        <strain evidence="8">Huo1</strain>
        <tissue evidence="8">Leaf</tissue>
    </source>
</reference>
<organism evidence="8">
    <name type="scientific">Salvia splendens</name>
    <name type="common">Scarlet sage</name>
    <dbReference type="NCBI Taxonomy" id="180675"/>
    <lineage>
        <taxon>Eukaryota</taxon>
        <taxon>Viridiplantae</taxon>
        <taxon>Streptophyta</taxon>
        <taxon>Embryophyta</taxon>
        <taxon>Tracheophyta</taxon>
        <taxon>Spermatophyta</taxon>
        <taxon>Magnoliopsida</taxon>
        <taxon>eudicotyledons</taxon>
        <taxon>Gunneridae</taxon>
        <taxon>Pentapetalae</taxon>
        <taxon>asterids</taxon>
        <taxon>lamiids</taxon>
        <taxon>Lamiales</taxon>
        <taxon>Lamiaceae</taxon>
        <taxon>Nepetoideae</taxon>
        <taxon>Mentheae</taxon>
        <taxon>Salviinae</taxon>
        <taxon>Salvia</taxon>
        <taxon>Salvia subgen. Calosphace</taxon>
        <taxon>core Calosphace</taxon>
    </lineage>
</organism>
<dbReference type="Gene3D" id="1.10.630.10">
    <property type="entry name" value="Cytochrome P450"/>
    <property type="match status" value="1"/>
</dbReference>
<keyword evidence="3" id="KW-0349">Heme</keyword>
<dbReference type="Proteomes" id="UP000298416">
    <property type="component" value="Unassembled WGS sequence"/>
</dbReference>
<dbReference type="GO" id="GO:0005506">
    <property type="term" value="F:iron ion binding"/>
    <property type="evidence" value="ECO:0007669"/>
    <property type="project" value="InterPro"/>
</dbReference>
<dbReference type="EMBL" id="PNBA02000013">
    <property type="protein sequence ID" value="KAG6403995.1"/>
    <property type="molecule type" value="Genomic_DNA"/>
</dbReference>
<comment type="caution">
    <text evidence="8">The sequence shown here is derived from an EMBL/GenBank/DDBJ whole genome shotgun (WGS) entry which is preliminary data.</text>
</comment>